<evidence type="ECO:0000313" key="4">
    <source>
        <dbReference type="Proteomes" id="UP000321638"/>
    </source>
</evidence>
<feature type="domain" description="VOC" evidence="2">
    <location>
        <begin position="15"/>
        <end position="134"/>
    </location>
</feature>
<sequence length="382" mass="41661">MAEAPPQPARHACSGYAGLAVVVPDLAASVAFHRRWLPLLGFRRIGSDADGALFMRRYDHLMLRQAIDGRPPTGGITIALHADSRTQVDAIHAQLLALGAEALSPPQEQAYFAPGYYACGVRTPDGLRFDIVHRWPDLPEIAGTELVRLPGADGMTLGGYLFKPEAGQPPHPALVLLHGFGRDAWTERHLAELAAASGYKVLVLALRGWLGSDGDSDQGLRQPDDVVAAIDWLRRLPSVDPSRIGLIGSSMGGQIALLTAARHPPIRCVAALFPPTDLEHWYTANPHMQPYLDDLADAEGLQLRSPIHHVGDIDVPVLLLHGDADENVPLDQSLRMTEMLREAGKEADLLIVSGASHFFSVRENAIARQRLFAFLRQHLSRR</sequence>
<dbReference type="OrthoDB" id="217645at2"/>
<name>A0A5C8PJK7_9HYPH</name>
<comment type="caution">
    <text evidence="3">The sequence shown here is derived from an EMBL/GenBank/DDBJ whole genome shotgun (WGS) entry which is preliminary data.</text>
</comment>
<gene>
    <name evidence="3" type="ORF">FHP25_18970</name>
</gene>
<dbReference type="InterPro" id="IPR037523">
    <property type="entry name" value="VOC_core"/>
</dbReference>
<dbReference type="RefSeq" id="WP_147848525.1">
    <property type="nucleotide sequence ID" value="NZ_VDUZ01000021.1"/>
</dbReference>
<dbReference type="Proteomes" id="UP000321638">
    <property type="component" value="Unassembled WGS sequence"/>
</dbReference>
<protein>
    <submittedName>
        <fullName evidence="3">Alpha/beta fold hydrolase</fullName>
    </submittedName>
</protein>
<dbReference type="AlphaFoldDB" id="A0A5C8PJK7"/>
<dbReference type="SUPFAM" id="SSF53474">
    <property type="entry name" value="alpha/beta-Hydrolases"/>
    <property type="match status" value="1"/>
</dbReference>
<dbReference type="PANTHER" id="PTHR22946">
    <property type="entry name" value="DIENELACTONE HYDROLASE DOMAIN-CONTAINING PROTEIN-RELATED"/>
    <property type="match status" value="1"/>
</dbReference>
<proteinExistence type="predicted"/>
<dbReference type="Pfam" id="PF00326">
    <property type="entry name" value="Peptidase_S9"/>
    <property type="match status" value="1"/>
</dbReference>
<evidence type="ECO:0000259" key="2">
    <source>
        <dbReference type="PROSITE" id="PS51819"/>
    </source>
</evidence>
<dbReference type="GO" id="GO:0052689">
    <property type="term" value="F:carboxylic ester hydrolase activity"/>
    <property type="evidence" value="ECO:0007669"/>
    <property type="project" value="UniProtKB-ARBA"/>
</dbReference>
<keyword evidence="1 3" id="KW-0378">Hydrolase</keyword>
<dbReference type="SUPFAM" id="SSF54593">
    <property type="entry name" value="Glyoxalase/Bleomycin resistance protein/Dihydroxybiphenyl dioxygenase"/>
    <property type="match status" value="1"/>
</dbReference>
<dbReference type="GO" id="GO:0006508">
    <property type="term" value="P:proteolysis"/>
    <property type="evidence" value="ECO:0007669"/>
    <property type="project" value="InterPro"/>
</dbReference>
<accession>A0A5C8PJK7</accession>
<dbReference type="Gene3D" id="3.40.50.1820">
    <property type="entry name" value="alpha/beta hydrolase"/>
    <property type="match status" value="1"/>
</dbReference>
<evidence type="ECO:0000313" key="3">
    <source>
        <dbReference type="EMBL" id="TXL74000.1"/>
    </source>
</evidence>
<dbReference type="Gene3D" id="3.10.180.10">
    <property type="entry name" value="2,3-Dihydroxybiphenyl 1,2-Dioxygenase, domain 1"/>
    <property type="match status" value="1"/>
</dbReference>
<organism evidence="3 4">
    <name type="scientific">Vineibacter terrae</name>
    <dbReference type="NCBI Taxonomy" id="2586908"/>
    <lineage>
        <taxon>Bacteria</taxon>
        <taxon>Pseudomonadati</taxon>
        <taxon>Pseudomonadota</taxon>
        <taxon>Alphaproteobacteria</taxon>
        <taxon>Hyphomicrobiales</taxon>
        <taxon>Vineibacter</taxon>
    </lineage>
</organism>
<dbReference type="Pfam" id="PF00903">
    <property type="entry name" value="Glyoxalase"/>
    <property type="match status" value="1"/>
</dbReference>
<dbReference type="PROSITE" id="PS51819">
    <property type="entry name" value="VOC"/>
    <property type="match status" value="1"/>
</dbReference>
<dbReference type="InterPro" id="IPR029058">
    <property type="entry name" value="AB_hydrolase_fold"/>
</dbReference>
<dbReference type="InterPro" id="IPR029068">
    <property type="entry name" value="Glyas_Bleomycin-R_OHBP_Dase"/>
</dbReference>
<evidence type="ECO:0000256" key="1">
    <source>
        <dbReference type="ARBA" id="ARBA00022801"/>
    </source>
</evidence>
<dbReference type="EMBL" id="VDUZ01000021">
    <property type="protein sequence ID" value="TXL74000.1"/>
    <property type="molecule type" value="Genomic_DNA"/>
</dbReference>
<keyword evidence="4" id="KW-1185">Reference proteome</keyword>
<dbReference type="InterPro" id="IPR001375">
    <property type="entry name" value="Peptidase_S9_cat"/>
</dbReference>
<dbReference type="InterPro" id="IPR004360">
    <property type="entry name" value="Glyas_Fos-R_dOase_dom"/>
</dbReference>
<dbReference type="GO" id="GO:0008236">
    <property type="term" value="F:serine-type peptidase activity"/>
    <property type="evidence" value="ECO:0007669"/>
    <property type="project" value="InterPro"/>
</dbReference>
<dbReference type="PANTHER" id="PTHR22946:SF9">
    <property type="entry name" value="POLYKETIDE TRANSFERASE AF380"/>
    <property type="match status" value="1"/>
</dbReference>
<dbReference type="InterPro" id="IPR050261">
    <property type="entry name" value="FrsA_esterase"/>
</dbReference>
<reference evidence="3 4" key="1">
    <citation type="submission" date="2019-06" db="EMBL/GenBank/DDBJ databases">
        <title>New taxonomy in bacterial strain CC-CFT640, isolated from vineyard.</title>
        <authorList>
            <person name="Lin S.-Y."/>
            <person name="Tsai C.-F."/>
            <person name="Young C.-C."/>
        </authorList>
    </citation>
    <scope>NUCLEOTIDE SEQUENCE [LARGE SCALE GENOMIC DNA]</scope>
    <source>
        <strain evidence="3 4">CC-CFT640</strain>
    </source>
</reference>